<feature type="chain" id="PRO_5012082820" description="Tetratricopeptide repeat-containing protein" evidence="1">
    <location>
        <begin position="25"/>
        <end position="245"/>
    </location>
</feature>
<proteinExistence type="predicted"/>
<dbReference type="AlphaFoldDB" id="A0A240E2L6"/>
<sequence length="245" mass="27625">MLRKKILCLSILLFSLGLTSLSHANSEQEIITGCQKLSQYAQRGAKFYQQKHYQKARDAFLDQAAWTHFCLYQTDIIGKKISDEQLATAYNNVGLSYVKLGQPRWARAWFELTPDSAKSQFNLKKLPSVQASKSKQGTYVRYAGQGQWNTVEITNKGNLYQLDFNGLRMGINGLIYGPNLGEFSITMHKNASLAEYRHENCIIQLKFLPANAQGERIDVIQNKADAECGFGFGVYADGSYLKVEN</sequence>
<evidence type="ECO:0000256" key="1">
    <source>
        <dbReference type="SAM" id="SignalP"/>
    </source>
</evidence>
<accession>A0A240E2L6</accession>
<keyword evidence="1" id="KW-0732">Signal</keyword>
<evidence type="ECO:0000313" key="3">
    <source>
        <dbReference type="Proteomes" id="UP000219042"/>
    </source>
</evidence>
<organism evidence="2 3">
    <name type="scientific">Acinetobacter puyangensis</name>
    <dbReference type="NCBI Taxonomy" id="1096779"/>
    <lineage>
        <taxon>Bacteria</taxon>
        <taxon>Pseudomonadati</taxon>
        <taxon>Pseudomonadota</taxon>
        <taxon>Gammaproteobacteria</taxon>
        <taxon>Moraxellales</taxon>
        <taxon>Moraxellaceae</taxon>
        <taxon>Acinetobacter</taxon>
    </lineage>
</organism>
<dbReference type="InterPro" id="IPR011990">
    <property type="entry name" value="TPR-like_helical_dom_sf"/>
</dbReference>
<dbReference type="SUPFAM" id="SSF48452">
    <property type="entry name" value="TPR-like"/>
    <property type="match status" value="1"/>
</dbReference>
<dbReference type="Gene3D" id="1.25.40.10">
    <property type="entry name" value="Tetratricopeptide repeat domain"/>
    <property type="match status" value="1"/>
</dbReference>
<gene>
    <name evidence="2" type="ORF">SAMN05421731_10151</name>
</gene>
<protein>
    <recommendedName>
        <fullName evidence="4">Tetratricopeptide repeat-containing protein</fullName>
    </recommendedName>
</protein>
<dbReference type="RefSeq" id="WP_097077362.1">
    <property type="nucleotide sequence ID" value="NZ_BAABHT010000020.1"/>
</dbReference>
<evidence type="ECO:0008006" key="4">
    <source>
        <dbReference type="Google" id="ProtNLM"/>
    </source>
</evidence>
<evidence type="ECO:0000313" key="2">
    <source>
        <dbReference type="EMBL" id="SNX43017.1"/>
    </source>
</evidence>
<reference evidence="3" key="1">
    <citation type="submission" date="2016-09" db="EMBL/GenBank/DDBJ databases">
        <authorList>
            <person name="Varghese N."/>
            <person name="Submissions S."/>
        </authorList>
    </citation>
    <scope>NUCLEOTIDE SEQUENCE [LARGE SCALE GENOMIC DNA]</scope>
    <source>
        <strain evidence="3">ANC 4466</strain>
    </source>
</reference>
<dbReference type="EMBL" id="OANT01000001">
    <property type="protein sequence ID" value="SNX43017.1"/>
    <property type="molecule type" value="Genomic_DNA"/>
</dbReference>
<name>A0A240E2L6_9GAMM</name>
<dbReference type="OrthoDB" id="6710670at2"/>
<feature type="signal peptide" evidence="1">
    <location>
        <begin position="1"/>
        <end position="24"/>
    </location>
</feature>
<dbReference type="Proteomes" id="UP000219042">
    <property type="component" value="Unassembled WGS sequence"/>
</dbReference>
<keyword evidence="3" id="KW-1185">Reference proteome</keyword>